<sequence length="196" mass="20293">MVAAVVAAAVVALALITASVVYLTRGDSGSEDSAGGAPAPSQSSSSSPEPSPTPTDEPSDEEATDYPTPDAPSEDPDESPSDVPLPSFLLRVGDCFDQSEESEGAIIDRECDESHDAEVVSRKKLTGDYSTNDAVRSKADSMCRTLLRNKAAKQPRGTVGGTLITYPKAKNAGTALSYVTCSLTAGKGKQLSKPLV</sequence>
<dbReference type="PATRIC" id="fig|943816.4.peg.2895"/>
<dbReference type="Proteomes" id="UP000175829">
    <property type="component" value="Unassembled WGS sequence"/>
</dbReference>
<gene>
    <name evidence="2" type="ORF">AN217_17095</name>
</gene>
<evidence type="ECO:0000313" key="3">
    <source>
        <dbReference type="Proteomes" id="UP000175829"/>
    </source>
</evidence>
<accession>A0A1E7K5Q1</accession>
<comment type="caution">
    <text evidence="2">The sequence shown here is derived from an EMBL/GenBank/DDBJ whole genome shotgun (WGS) entry which is preliminary data.</text>
</comment>
<evidence type="ECO:0000256" key="1">
    <source>
        <dbReference type="SAM" id="MobiDB-lite"/>
    </source>
</evidence>
<feature type="region of interest" description="Disordered" evidence="1">
    <location>
        <begin position="26"/>
        <end position="86"/>
    </location>
</feature>
<organism evidence="2 3">
    <name type="scientific">Streptomyces qinglanensis</name>
    <dbReference type="NCBI Taxonomy" id="943816"/>
    <lineage>
        <taxon>Bacteria</taxon>
        <taxon>Bacillati</taxon>
        <taxon>Actinomycetota</taxon>
        <taxon>Actinomycetes</taxon>
        <taxon>Kitasatosporales</taxon>
        <taxon>Streptomycetaceae</taxon>
        <taxon>Streptomyces</taxon>
    </lineage>
</organism>
<evidence type="ECO:0008006" key="4">
    <source>
        <dbReference type="Google" id="ProtNLM"/>
    </source>
</evidence>
<dbReference type="EMBL" id="LJGV01000022">
    <property type="protein sequence ID" value="OEU99244.1"/>
    <property type="molecule type" value="Genomic_DNA"/>
</dbReference>
<name>A0A1E7K5Q1_9ACTN</name>
<feature type="compositionally biased region" description="Low complexity" evidence="1">
    <location>
        <begin position="31"/>
        <end position="48"/>
    </location>
</feature>
<dbReference type="AlphaFoldDB" id="A0A1E7K5Q1"/>
<evidence type="ECO:0000313" key="2">
    <source>
        <dbReference type="EMBL" id="OEU99244.1"/>
    </source>
</evidence>
<protein>
    <recommendedName>
        <fullName evidence="4">Septum formation-related domain-containing protein</fullName>
    </recommendedName>
</protein>
<reference evidence="2 3" key="1">
    <citation type="journal article" date="2016" name="Front. Microbiol.">
        <title>Comparative Genomics Analysis of Streptomyces Species Reveals Their Adaptation to the Marine Environment and Their Diversity at the Genomic Level.</title>
        <authorList>
            <person name="Tian X."/>
            <person name="Zhang Z."/>
            <person name="Yang T."/>
            <person name="Chen M."/>
            <person name="Li J."/>
            <person name="Chen F."/>
            <person name="Yang J."/>
            <person name="Li W."/>
            <person name="Zhang B."/>
            <person name="Zhang Z."/>
            <person name="Wu J."/>
            <person name="Zhang C."/>
            <person name="Long L."/>
            <person name="Xiao J."/>
        </authorList>
    </citation>
    <scope>NUCLEOTIDE SEQUENCE [LARGE SCALE GENOMIC DNA]</scope>
    <source>
        <strain evidence="2 3">SCSIO M10379</strain>
    </source>
</reference>
<proteinExistence type="predicted"/>